<evidence type="ECO:0000313" key="1">
    <source>
        <dbReference type="EMBL" id="KHG03652.1"/>
    </source>
</evidence>
<reference evidence="2" key="1">
    <citation type="submission" date="2014-09" db="EMBL/GenBank/DDBJ databases">
        <authorList>
            <person name="Mudge J."/>
            <person name="Ramaraj T."/>
            <person name="Lindquist I.E."/>
            <person name="Bharti A.K."/>
            <person name="Sundararajan A."/>
            <person name="Cameron C.T."/>
            <person name="Woodward J.E."/>
            <person name="May G.D."/>
            <person name="Brubaker C."/>
            <person name="Broadhvest J."/>
            <person name="Wilkins T.A."/>
        </authorList>
    </citation>
    <scope>NUCLEOTIDE SEQUENCE</scope>
    <source>
        <strain evidence="2">cv. AKA8401</strain>
    </source>
</reference>
<dbReference type="EMBL" id="JRRC01373559">
    <property type="protein sequence ID" value="KHG03652.1"/>
    <property type="molecule type" value="Genomic_DNA"/>
</dbReference>
<comment type="caution">
    <text evidence="1">The sequence shown here is derived from an EMBL/GenBank/DDBJ whole genome shotgun (WGS) entry which is preliminary data.</text>
</comment>
<keyword evidence="2" id="KW-1185">Reference proteome</keyword>
<gene>
    <name evidence="1" type="ORF">F383_26503</name>
</gene>
<dbReference type="Proteomes" id="UP000032142">
    <property type="component" value="Unassembled WGS sequence"/>
</dbReference>
<organism evidence="1 2">
    <name type="scientific">Gossypium arboreum</name>
    <name type="common">Tree cotton</name>
    <name type="synonym">Gossypium nanking</name>
    <dbReference type="NCBI Taxonomy" id="29729"/>
    <lineage>
        <taxon>Eukaryota</taxon>
        <taxon>Viridiplantae</taxon>
        <taxon>Streptophyta</taxon>
        <taxon>Embryophyta</taxon>
        <taxon>Tracheophyta</taxon>
        <taxon>Spermatophyta</taxon>
        <taxon>Magnoliopsida</taxon>
        <taxon>eudicotyledons</taxon>
        <taxon>Gunneridae</taxon>
        <taxon>Pentapetalae</taxon>
        <taxon>rosids</taxon>
        <taxon>malvids</taxon>
        <taxon>Malvales</taxon>
        <taxon>Malvaceae</taxon>
        <taxon>Malvoideae</taxon>
        <taxon>Gossypium</taxon>
    </lineage>
</organism>
<accession>A0A0B0MTE8</accession>
<proteinExistence type="predicted"/>
<dbReference type="AlphaFoldDB" id="A0A0B0MTE8"/>
<sequence>MPLSKTGSYTTHISMPMSQTWSYMRTHIGNPMS</sequence>
<name>A0A0B0MTE8_GOSAR</name>
<protein>
    <submittedName>
        <fullName evidence="1">Uncharacterized protein</fullName>
    </submittedName>
</protein>
<evidence type="ECO:0000313" key="2">
    <source>
        <dbReference type="Proteomes" id="UP000032142"/>
    </source>
</evidence>